<evidence type="ECO:0000313" key="2">
    <source>
        <dbReference type="EMBL" id="KAJ8887419.1"/>
    </source>
</evidence>
<accession>A0ABQ9HSR2</accession>
<evidence type="ECO:0000256" key="1">
    <source>
        <dbReference type="SAM" id="Phobius"/>
    </source>
</evidence>
<proteinExistence type="predicted"/>
<comment type="caution">
    <text evidence="2">The sequence shown here is derived from an EMBL/GenBank/DDBJ whole genome shotgun (WGS) entry which is preliminary data.</text>
</comment>
<keyword evidence="1" id="KW-0812">Transmembrane</keyword>
<feature type="transmembrane region" description="Helical" evidence="1">
    <location>
        <begin position="68"/>
        <end position="89"/>
    </location>
</feature>
<name>A0ABQ9HSR2_9NEOP</name>
<dbReference type="EMBL" id="JARBHB010000004">
    <property type="protein sequence ID" value="KAJ8887419.1"/>
    <property type="molecule type" value="Genomic_DNA"/>
</dbReference>
<reference evidence="2 3" key="1">
    <citation type="submission" date="2023-02" db="EMBL/GenBank/DDBJ databases">
        <title>LHISI_Scaffold_Assembly.</title>
        <authorList>
            <person name="Stuart O.P."/>
            <person name="Cleave R."/>
            <person name="Magrath M.J.L."/>
            <person name="Mikheyev A.S."/>
        </authorList>
    </citation>
    <scope>NUCLEOTIDE SEQUENCE [LARGE SCALE GENOMIC DNA]</scope>
    <source>
        <strain evidence="2">Daus_M_001</strain>
        <tissue evidence="2">Leg muscle</tissue>
    </source>
</reference>
<dbReference type="Proteomes" id="UP001159363">
    <property type="component" value="Chromosome X"/>
</dbReference>
<evidence type="ECO:0000313" key="3">
    <source>
        <dbReference type="Proteomes" id="UP001159363"/>
    </source>
</evidence>
<sequence>MRSDTLHPPPPPNPYGYAAPFPGQAGNPACSASALADYFSPGSFRTAIYSSPRTTRHYSGRATVQRGFSLLATSLLNFSFAIPFMCFLLPRHLTNILTKVSFLALCGPGPTSKLGYIPSGVTREFLQIGIVLTMPLVGEFHRESHMSPALEFRRCSILTSLRPCCGLFKAPLVNKGRTPLKVCSKVSHFRDGATQFKRPAGGGQSKVGGVRRLLYWLEYSPPTSANGFRFPAGSLPDFRMWDSCRTMPLLGRFSRGSPVSPALSFRRAAPYSPRFTIIGSQDLNFKSRQRTRERHVELRAVLPAAQHRALTKWWRCLNALPPPLGRQFPSPPPYKHRTHTLTHTPLAINYHTPVFGNAPTVHSRMPSRLAPAAARETRHDDVYIKPTLPSPRFKALVPTGSGRSRHTTGRTIRITDMHVVSWCLHCPPPGDTRLLL</sequence>
<keyword evidence="1" id="KW-1133">Transmembrane helix</keyword>
<organism evidence="2 3">
    <name type="scientific">Dryococelus australis</name>
    <dbReference type="NCBI Taxonomy" id="614101"/>
    <lineage>
        <taxon>Eukaryota</taxon>
        <taxon>Metazoa</taxon>
        <taxon>Ecdysozoa</taxon>
        <taxon>Arthropoda</taxon>
        <taxon>Hexapoda</taxon>
        <taxon>Insecta</taxon>
        <taxon>Pterygota</taxon>
        <taxon>Neoptera</taxon>
        <taxon>Polyneoptera</taxon>
        <taxon>Phasmatodea</taxon>
        <taxon>Verophasmatodea</taxon>
        <taxon>Anareolatae</taxon>
        <taxon>Phasmatidae</taxon>
        <taxon>Eurycanthinae</taxon>
        <taxon>Dryococelus</taxon>
    </lineage>
</organism>
<gene>
    <name evidence="2" type="ORF">PR048_013634</name>
</gene>
<keyword evidence="1" id="KW-0472">Membrane</keyword>
<protein>
    <submittedName>
        <fullName evidence="2">Uncharacterized protein</fullName>
    </submittedName>
</protein>
<keyword evidence="3" id="KW-1185">Reference proteome</keyword>